<dbReference type="PANTHER" id="PTHR34512">
    <property type="entry name" value="CELL SURFACE PROTEIN"/>
    <property type="match status" value="1"/>
</dbReference>
<dbReference type="InterPro" id="IPR002372">
    <property type="entry name" value="PQQ_rpt_dom"/>
</dbReference>
<protein>
    <submittedName>
        <fullName evidence="3">Pyrrolo-quinoline quinone</fullName>
    </submittedName>
</protein>
<evidence type="ECO:0000313" key="3">
    <source>
        <dbReference type="EMBL" id="RQG93325.1"/>
    </source>
</evidence>
<keyword evidence="4" id="KW-1185">Reference proteome</keyword>
<gene>
    <name evidence="3" type="ORF">EA462_03120</name>
</gene>
<proteinExistence type="predicted"/>
<feature type="domain" description="Pyrrolo-quinoline quinone repeat" evidence="2">
    <location>
        <begin position="27"/>
        <end position="117"/>
    </location>
</feature>
<name>A0A3N6PAC2_9EURY</name>
<feature type="compositionally biased region" description="Basic and acidic residues" evidence="1">
    <location>
        <begin position="12"/>
        <end position="24"/>
    </location>
</feature>
<feature type="domain" description="Pyrrolo-quinoline quinone repeat" evidence="2">
    <location>
        <begin position="170"/>
        <end position="363"/>
    </location>
</feature>
<feature type="region of interest" description="Disordered" evidence="1">
    <location>
        <begin position="188"/>
        <end position="207"/>
    </location>
</feature>
<dbReference type="RefSeq" id="WP_124177095.1">
    <property type="nucleotide sequence ID" value="NZ_REFY01000001.1"/>
</dbReference>
<dbReference type="AlphaFoldDB" id="A0A3N6PAC2"/>
<dbReference type="Gene3D" id="2.130.10.10">
    <property type="entry name" value="YVTN repeat-like/Quinoprotein amine dehydrogenase"/>
    <property type="match status" value="3"/>
</dbReference>
<sequence>MTAWNQFKRDRRNGGQRRDVEGPHRVEEAWTVDLVGPVGSPVLDRDTVFVGTSRGNVYALDREDGRRRWVFETMTATDVTPVVTREAVHVGTKEGTIYSLEPATGEQRWEADLPGSHTTALAVSDGQLYAGHTAGCSALETATGAEVWTHETDAPVAGSPAIDDDREWSQPRVFVGTDDETVLSLESESGEESWSVPADGAVTDGPTVADGRVYVGDDGGTMLALDGETGQSWFTYEIRGAFTSSATVLGDESETEEEDGTTFIGADDGYLHVTGTTFGRRKVRGWLFAKKGIALDGEVRSSPIVVGDVVCVGDSTGSLYGIDAEEFDHLWHFRTEGPISSTPAVGNNRLFVGSEDERLYCLEWTPGDPKP</sequence>
<comment type="caution">
    <text evidence="3">The sequence shown here is derived from an EMBL/GenBank/DDBJ whole genome shotgun (WGS) entry which is preliminary data.</text>
</comment>
<dbReference type="OrthoDB" id="145878at2157"/>
<organism evidence="3 4">
    <name type="scientific">Natrarchaeobius halalkaliphilus</name>
    <dbReference type="NCBI Taxonomy" id="1679091"/>
    <lineage>
        <taxon>Archaea</taxon>
        <taxon>Methanobacteriati</taxon>
        <taxon>Methanobacteriota</taxon>
        <taxon>Stenosarchaea group</taxon>
        <taxon>Halobacteria</taxon>
        <taxon>Halobacteriales</taxon>
        <taxon>Natrialbaceae</taxon>
        <taxon>Natrarchaeobius</taxon>
    </lineage>
</organism>
<evidence type="ECO:0000259" key="2">
    <source>
        <dbReference type="Pfam" id="PF13360"/>
    </source>
</evidence>
<evidence type="ECO:0000313" key="4">
    <source>
        <dbReference type="Proteomes" id="UP000273828"/>
    </source>
</evidence>
<reference evidence="3 4" key="1">
    <citation type="submission" date="2018-10" db="EMBL/GenBank/DDBJ databases">
        <title>Natrarchaeobius chitinivorans gen. nov., sp. nov., and Natrarchaeobius haloalkaliphilus sp. nov., alkaliphilic, chitin-utilizing haloarchaea from hypersaline alkaline lakes.</title>
        <authorList>
            <person name="Sorokin D.Y."/>
            <person name="Elcheninov A.G."/>
            <person name="Kostrikina N.A."/>
            <person name="Bale N.J."/>
            <person name="Sinninghe Damste J.S."/>
            <person name="Khijniak T.V."/>
            <person name="Kublanov I.V."/>
            <person name="Toshchakov S.V."/>
        </authorList>
    </citation>
    <scope>NUCLEOTIDE SEQUENCE [LARGE SCALE GENOMIC DNA]</scope>
    <source>
        <strain evidence="3 4">AArcht-Sl</strain>
    </source>
</reference>
<dbReference type="SMART" id="SM00564">
    <property type="entry name" value="PQQ"/>
    <property type="match status" value="6"/>
</dbReference>
<evidence type="ECO:0000256" key="1">
    <source>
        <dbReference type="SAM" id="MobiDB-lite"/>
    </source>
</evidence>
<accession>A0A3N6PAC2</accession>
<dbReference type="InterPro" id="IPR018391">
    <property type="entry name" value="PQQ_b-propeller_rpt"/>
</dbReference>
<dbReference type="PANTHER" id="PTHR34512:SF30">
    <property type="entry name" value="OUTER MEMBRANE PROTEIN ASSEMBLY FACTOR BAMB"/>
    <property type="match status" value="1"/>
</dbReference>
<feature type="region of interest" description="Disordered" evidence="1">
    <location>
        <begin position="1"/>
        <end position="24"/>
    </location>
</feature>
<dbReference type="SUPFAM" id="SSF50998">
    <property type="entry name" value="Quinoprotein alcohol dehydrogenase-like"/>
    <property type="match status" value="2"/>
</dbReference>
<dbReference type="Pfam" id="PF13360">
    <property type="entry name" value="PQQ_2"/>
    <property type="match status" value="2"/>
</dbReference>
<dbReference type="EMBL" id="REFY01000001">
    <property type="protein sequence ID" value="RQG93325.1"/>
    <property type="molecule type" value="Genomic_DNA"/>
</dbReference>
<dbReference type="InterPro" id="IPR015943">
    <property type="entry name" value="WD40/YVTN_repeat-like_dom_sf"/>
</dbReference>
<dbReference type="InterPro" id="IPR011047">
    <property type="entry name" value="Quinoprotein_ADH-like_sf"/>
</dbReference>
<dbReference type="Proteomes" id="UP000273828">
    <property type="component" value="Unassembled WGS sequence"/>
</dbReference>